<name>A0A1L9Q315_ASPVE</name>
<evidence type="ECO:0000313" key="5">
    <source>
        <dbReference type="EMBL" id="OJJ08131.1"/>
    </source>
</evidence>
<dbReference type="GO" id="GO:0050163">
    <property type="term" value="F:oxaloacetate tautomerase activity"/>
    <property type="evidence" value="ECO:0007669"/>
    <property type="project" value="UniProtKB-ARBA"/>
</dbReference>
<dbReference type="GO" id="GO:0018773">
    <property type="term" value="F:acetylpyruvate hydrolase activity"/>
    <property type="evidence" value="ECO:0007669"/>
    <property type="project" value="TreeGrafter"/>
</dbReference>
<dbReference type="Gene3D" id="3.10.50.10">
    <property type="match status" value="1"/>
</dbReference>
<sequence>MAEEGCWGPDCKYVGPESDAAPGRCTGTRGYISNNEIRQMLASGKDVQQHSDDDGDILVYNGTEWVSWLTRSSYTSRVDWITGLNMGGTSDWAIDLDSAYAVGGGPGSPGGPGTGVIYISPDLYEEDEPVVKCDQYPCTFVFPPWKLESPTTIKPSPTTLTYEEYWSTTEYFAAEDATITTTVGSIGTTIITPSPITLSSIDVWNHIQEEGDESLIWLTSSVRLEPSTFTKTYEGPNGTSTSNSWRPPITWTWSPGPYPVIPLPTPTGPGSNPNNPDDPNNPDNPSNPSPPPPPPSNYPPSVTFSEGLPTPTCGPGEDCGGFQCADDCDPSDIGGCGGVCGCLGGCPPGAGNCVGRSCGGGGGGSSGGGGGDGPDDSQTTCSARQTASWCMERCTVKSFPSTTTTTCTEECTRTFTACSVTDSTTSTTTTARCRARTSSPQDLEGIQIVVTSGSNDYTMPPIPTSEPDDDDDGGDGDGDGGSPDPDPTDSDPPYPTTPPDPEPYCFRDHNADGRYKAFTFDDFADMVDTICYQPSVDELSPDNTFGYVWGDSGGLQISVLWAEDQSGCKPKSSQPMGDYCKQTFIDFGYTCDLDFDQDEWYGGGFVDNYEHGDQTDQPTHPVIFTKRATSIIGPEDPILLHPNFTSTPDYEGEIGVIIGKPGFQISDQNALDHVWGYTIVNDMTARECQRDHKQFFLGKSPDTFCPLGPVAVPKDSLPENLKVQTFVNQEKRQEGTLNDLIFSVPHIIATISAGPTLQAGDVIATGTPAGVGFGFRPMRFLQTGDEISVSVTGLGTLTNRIAAPDAVNTTPERAQSHIPIANQKAPASAGLTAVNGKKLLYQRLGVET</sequence>
<dbReference type="Gene3D" id="3.90.850.10">
    <property type="entry name" value="Fumarylacetoacetase-like, C-terminal domain"/>
    <property type="match status" value="1"/>
</dbReference>
<dbReference type="VEuPathDB" id="FungiDB:ASPVEDRAFT_89362"/>
<dbReference type="Proteomes" id="UP000184073">
    <property type="component" value="Unassembled WGS sequence"/>
</dbReference>
<evidence type="ECO:0000256" key="3">
    <source>
        <dbReference type="SAM" id="MobiDB-lite"/>
    </source>
</evidence>
<gene>
    <name evidence="5" type="ORF">ASPVEDRAFT_89362</name>
</gene>
<feature type="compositionally biased region" description="Acidic residues" evidence="3">
    <location>
        <begin position="466"/>
        <end position="478"/>
    </location>
</feature>
<reference evidence="6" key="1">
    <citation type="journal article" date="2017" name="Genome Biol.">
        <title>Comparative genomics reveals high biological diversity and specific adaptations in the industrially and medically important fungal genus Aspergillus.</title>
        <authorList>
            <person name="de Vries R.P."/>
            <person name="Riley R."/>
            <person name="Wiebenga A."/>
            <person name="Aguilar-Osorio G."/>
            <person name="Amillis S."/>
            <person name="Uchima C.A."/>
            <person name="Anderluh G."/>
            <person name="Asadollahi M."/>
            <person name="Askin M."/>
            <person name="Barry K."/>
            <person name="Battaglia E."/>
            <person name="Bayram O."/>
            <person name="Benocci T."/>
            <person name="Braus-Stromeyer S.A."/>
            <person name="Caldana C."/>
            <person name="Canovas D."/>
            <person name="Cerqueira G.C."/>
            <person name="Chen F."/>
            <person name="Chen W."/>
            <person name="Choi C."/>
            <person name="Clum A."/>
            <person name="Dos Santos R.A."/>
            <person name="Damasio A.R."/>
            <person name="Diallinas G."/>
            <person name="Emri T."/>
            <person name="Fekete E."/>
            <person name="Flipphi M."/>
            <person name="Freyberg S."/>
            <person name="Gallo A."/>
            <person name="Gournas C."/>
            <person name="Habgood R."/>
            <person name="Hainaut M."/>
            <person name="Harispe M.L."/>
            <person name="Henrissat B."/>
            <person name="Hilden K.S."/>
            <person name="Hope R."/>
            <person name="Hossain A."/>
            <person name="Karabika E."/>
            <person name="Karaffa L."/>
            <person name="Karanyi Z."/>
            <person name="Krasevec N."/>
            <person name="Kuo A."/>
            <person name="Kusch H."/>
            <person name="LaButti K."/>
            <person name="Lagendijk E.L."/>
            <person name="Lapidus A."/>
            <person name="Levasseur A."/>
            <person name="Lindquist E."/>
            <person name="Lipzen A."/>
            <person name="Logrieco A.F."/>
            <person name="MacCabe A."/>
            <person name="Maekelae M.R."/>
            <person name="Malavazi I."/>
            <person name="Melin P."/>
            <person name="Meyer V."/>
            <person name="Mielnichuk N."/>
            <person name="Miskei M."/>
            <person name="Molnar A.P."/>
            <person name="Mule G."/>
            <person name="Ngan C.Y."/>
            <person name="Orejas M."/>
            <person name="Orosz E."/>
            <person name="Ouedraogo J.P."/>
            <person name="Overkamp K.M."/>
            <person name="Park H.-S."/>
            <person name="Perrone G."/>
            <person name="Piumi F."/>
            <person name="Punt P.J."/>
            <person name="Ram A.F."/>
            <person name="Ramon A."/>
            <person name="Rauscher S."/>
            <person name="Record E."/>
            <person name="Riano-Pachon D.M."/>
            <person name="Robert V."/>
            <person name="Roehrig J."/>
            <person name="Ruller R."/>
            <person name="Salamov A."/>
            <person name="Salih N.S."/>
            <person name="Samson R.A."/>
            <person name="Sandor E."/>
            <person name="Sanguinetti M."/>
            <person name="Schuetze T."/>
            <person name="Sepcic K."/>
            <person name="Shelest E."/>
            <person name="Sherlock G."/>
            <person name="Sophianopoulou V."/>
            <person name="Squina F.M."/>
            <person name="Sun H."/>
            <person name="Susca A."/>
            <person name="Todd R.B."/>
            <person name="Tsang A."/>
            <person name="Unkles S.E."/>
            <person name="van de Wiele N."/>
            <person name="van Rossen-Uffink D."/>
            <person name="Oliveira J.V."/>
            <person name="Vesth T.C."/>
            <person name="Visser J."/>
            <person name="Yu J.-H."/>
            <person name="Zhou M."/>
            <person name="Andersen M.R."/>
            <person name="Archer D.B."/>
            <person name="Baker S.E."/>
            <person name="Benoit I."/>
            <person name="Brakhage A.A."/>
            <person name="Braus G.H."/>
            <person name="Fischer R."/>
            <person name="Frisvad J.C."/>
            <person name="Goldman G.H."/>
            <person name="Houbraken J."/>
            <person name="Oakley B."/>
            <person name="Pocsi I."/>
            <person name="Scazzocchio C."/>
            <person name="Seiboth B."/>
            <person name="vanKuyk P.A."/>
            <person name="Wortman J."/>
            <person name="Dyer P.S."/>
            <person name="Grigoriev I.V."/>
        </authorList>
    </citation>
    <scope>NUCLEOTIDE SEQUENCE [LARGE SCALE GENOMIC DNA]</scope>
    <source>
        <strain evidence="6">CBS 583.65</strain>
    </source>
</reference>
<protein>
    <recommendedName>
        <fullName evidence="4">Fumarylacetoacetase-like C-terminal domain-containing protein</fullName>
    </recommendedName>
</protein>
<dbReference type="FunFam" id="3.90.850.10:FF:000002">
    <property type="entry name" value="2-hydroxyhepta-2,4-diene-1,7-dioate isomerase"/>
    <property type="match status" value="1"/>
</dbReference>
<feature type="compositionally biased region" description="Low complexity" evidence="3">
    <location>
        <begin position="268"/>
        <end position="284"/>
    </location>
</feature>
<feature type="compositionally biased region" description="Pro residues" evidence="3">
    <location>
        <begin position="490"/>
        <end position="502"/>
    </location>
</feature>
<keyword evidence="6" id="KW-1185">Reference proteome</keyword>
<dbReference type="AlphaFoldDB" id="A0A1L9Q315"/>
<evidence type="ECO:0000259" key="4">
    <source>
        <dbReference type="Pfam" id="PF01557"/>
    </source>
</evidence>
<dbReference type="InterPro" id="IPR036663">
    <property type="entry name" value="Fumarylacetoacetase_C_sf"/>
</dbReference>
<feature type="domain" description="Fumarylacetoacetase-like C-terminal" evidence="4">
    <location>
        <begin position="615"/>
        <end position="801"/>
    </location>
</feature>
<dbReference type="STRING" id="1036611.A0A1L9Q315"/>
<feature type="region of interest" description="Disordered" evidence="3">
    <location>
        <begin position="228"/>
        <end position="309"/>
    </location>
</feature>
<dbReference type="InterPro" id="IPR029070">
    <property type="entry name" value="Chitinase_insertion_sf"/>
</dbReference>
<accession>A0A1L9Q315</accession>
<keyword evidence="2" id="KW-0479">Metal-binding</keyword>
<feature type="region of interest" description="Disordered" evidence="3">
    <location>
        <begin position="452"/>
        <end position="506"/>
    </location>
</feature>
<organism evidence="5 6">
    <name type="scientific">Aspergillus versicolor CBS 583.65</name>
    <dbReference type="NCBI Taxonomy" id="1036611"/>
    <lineage>
        <taxon>Eukaryota</taxon>
        <taxon>Fungi</taxon>
        <taxon>Dikarya</taxon>
        <taxon>Ascomycota</taxon>
        <taxon>Pezizomycotina</taxon>
        <taxon>Eurotiomycetes</taxon>
        <taxon>Eurotiomycetidae</taxon>
        <taxon>Eurotiales</taxon>
        <taxon>Aspergillaceae</taxon>
        <taxon>Aspergillus</taxon>
        <taxon>Aspergillus subgen. Nidulantes</taxon>
    </lineage>
</organism>
<dbReference type="OrthoDB" id="411064at2759"/>
<feature type="compositionally biased region" description="Pro residues" evidence="3">
    <location>
        <begin position="256"/>
        <end position="267"/>
    </location>
</feature>
<dbReference type="PANTHER" id="PTHR11820:SF7">
    <property type="entry name" value="ACYLPYRUVASE FAHD1, MITOCHONDRIAL"/>
    <property type="match status" value="1"/>
</dbReference>
<dbReference type="InterPro" id="IPR011234">
    <property type="entry name" value="Fumarylacetoacetase-like_C"/>
</dbReference>
<evidence type="ECO:0000313" key="6">
    <source>
        <dbReference type="Proteomes" id="UP000184073"/>
    </source>
</evidence>
<dbReference type="Pfam" id="PF01557">
    <property type="entry name" value="FAA_hydrolase"/>
    <property type="match status" value="1"/>
</dbReference>
<dbReference type="Gene3D" id="3.20.20.80">
    <property type="entry name" value="Glycosidases"/>
    <property type="match status" value="1"/>
</dbReference>
<dbReference type="SUPFAM" id="SSF54556">
    <property type="entry name" value="Chitinase insertion domain"/>
    <property type="match status" value="1"/>
</dbReference>
<dbReference type="GO" id="GO:0046872">
    <property type="term" value="F:metal ion binding"/>
    <property type="evidence" value="ECO:0007669"/>
    <property type="project" value="UniProtKB-KW"/>
</dbReference>
<dbReference type="RefSeq" id="XP_040673893.1">
    <property type="nucleotide sequence ID" value="XM_040818592.1"/>
</dbReference>
<dbReference type="PANTHER" id="PTHR11820">
    <property type="entry name" value="ACYLPYRUVASE"/>
    <property type="match status" value="1"/>
</dbReference>
<comment type="similarity">
    <text evidence="1">Belongs to the FAH family.</text>
</comment>
<evidence type="ECO:0000256" key="1">
    <source>
        <dbReference type="ARBA" id="ARBA00010211"/>
    </source>
</evidence>
<dbReference type="EMBL" id="KV878139">
    <property type="protein sequence ID" value="OJJ08131.1"/>
    <property type="molecule type" value="Genomic_DNA"/>
</dbReference>
<dbReference type="GO" id="GO:0006107">
    <property type="term" value="P:oxaloacetate metabolic process"/>
    <property type="evidence" value="ECO:0007669"/>
    <property type="project" value="UniProtKB-ARBA"/>
</dbReference>
<feature type="compositionally biased region" description="Pro residues" evidence="3">
    <location>
        <begin position="285"/>
        <end position="298"/>
    </location>
</feature>
<dbReference type="SUPFAM" id="SSF56529">
    <property type="entry name" value="FAH"/>
    <property type="match status" value="1"/>
</dbReference>
<feature type="compositionally biased region" description="Polar residues" evidence="3">
    <location>
        <begin position="228"/>
        <end position="245"/>
    </location>
</feature>
<evidence type="ECO:0000256" key="2">
    <source>
        <dbReference type="ARBA" id="ARBA00022723"/>
    </source>
</evidence>
<proteinExistence type="inferred from homology"/>
<dbReference type="GeneID" id="63734103"/>